<dbReference type="EMBL" id="JABFAJ010000024">
    <property type="protein sequence ID" value="NNU28462.1"/>
    <property type="molecule type" value="Genomic_DNA"/>
</dbReference>
<feature type="compositionally biased region" description="Polar residues" evidence="1">
    <location>
        <begin position="91"/>
        <end position="108"/>
    </location>
</feature>
<accession>A0A849JYV5</accession>
<proteinExistence type="predicted"/>
<dbReference type="AlphaFoldDB" id="A0A849JYV5"/>
<evidence type="ECO:0000313" key="3">
    <source>
        <dbReference type="Proteomes" id="UP000557204"/>
    </source>
</evidence>
<sequence length="108" mass="11319">MKTSRQIPRAETVRDLPATVPAIVAGRYFGIGKEGTYRLIQANDFPVPVLRIGARYVVTQAALADALGVSLDVEGSMKGAKEAGPGEPRASRSSAHPSQAPTDSSEAL</sequence>
<gene>
    <name evidence="2" type="ORF">HLI28_13035</name>
</gene>
<evidence type="ECO:0000256" key="1">
    <source>
        <dbReference type="SAM" id="MobiDB-lite"/>
    </source>
</evidence>
<keyword evidence="3" id="KW-1185">Reference proteome</keyword>
<reference evidence="2 3" key="1">
    <citation type="submission" date="2020-05" db="EMBL/GenBank/DDBJ databases">
        <title>Genome sequence of Isoptericola sp. JC619 isolated from Chilika lagoon, India.</title>
        <authorList>
            <person name="Kumar D."/>
            <person name="Appam K."/>
            <person name="Gandham S."/>
            <person name="Uppada J."/>
            <person name="Sasikala C."/>
            <person name="Venkata Ramana C."/>
        </authorList>
    </citation>
    <scope>NUCLEOTIDE SEQUENCE [LARGE SCALE GENOMIC DNA]</scope>
    <source>
        <strain evidence="2 3">JC619</strain>
    </source>
</reference>
<organism evidence="2 3">
    <name type="scientific">Isoptericola sediminis</name>
    <dbReference type="NCBI Taxonomy" id="2733572"/>
    <lineage>
        <taxon>Bacteria</taxon>
        <taxon>Bacillati</taxon>
        <taxon>Actinomycetota</taxon>
        <taxon>Actinomycetes</taxon>
        <taxon>Micrococcales</taxon>
        <taxon>Promicromonosporaceae</taxon>
        <taxon>Isoptericola</taxon>
    </lineage>
</organism>
<evidence type="ECO:0000313" key="2">
    <source>
        <dbReference type="EMBL" id="NNU28462.1"/>
    </source>
</evidence>
<dbReference type="RefSeq" id="WP_171247888.1">
    <property type="nucleotide sequence ID" value="NZ_JABFAJ010000024.1"/>
</dbReference>
<name>A0A849JYV5_9MICO</name>
<comment type="caution">
    <text evidence="2">The sequence shown here is derived from an EMBL/GenBank/DDBJ whole genome shotgun (WGS) entry which is preliminary data.</text>
</comment>
<feature type="region of interest" description="Disordered" evidence="1">
    <location>
        <begin position="77"/>
        <end position="108"/>
    </location>
</feature>
<dbReference type="Proteomes" id="UP000557204">
    <property type="component" value="Unassembled WGS sequence"/>
</dbReference>
<protein>
    <submittedName>
        <fullName evidence="2">Uncharacterized protein</fullName>
    </submittedName>
</protein>